<dbReference type="Proteomes" id="UP000515743">
    <property type="component" value="Chromosome"/>
</dbReference>
<evidence type="ECO:0000313" key="8">
    <source>
        <dbReference type="EMBL" id="QNE88661.1"/>
    </source>
</evidence>
<dbReference type="GO" id="GO:0000160">
    <property type="term" value="P:phosphorelay signal transduction system"/>
    <property type="evidence" value="ECO:0007669"/>
    <property type="project" value="InterPro"/>
</dbReference>
<dbReference type="EMBL" id="CP059404">
    <property type="protein sequence ID" value="QNE88661.1"/>
    <property type="molecule type" value="Genomic_DNA"/>
</dbReference>
<evidence type="ECO:0000256" key="2">
    <source>
        <dbReference type="ARBA" id="ARBA00023015"/>
    </source>
</evidence>
<evidence type="ECO:0000256" key="5">
    <source>
        <dbReference type="PROSITE-ProRule" id="PRU00169"/>
    </source>
</evidence>
<dbReference type="SMART" id="SM00421">
    <property type="entry name" value="HTH_LUXR"/>
    <property type="match status" value="1"/>
</dbReference>
<feature type="domain" description="Response regulatory" evidence="7">
    <location>
        <begin position="5"/>
        <end position="121"/>
    </location>
</feature>
<organism evidence="8 9">
    <name type="scientific">Corynebacterium incognita</name>
    <dbReference type="NCBI Taxonomy" id="2754725"/>
    <lineage>
        <taxon>Bacteria</taxon>
        <taxon>Bacillati</taxon>
        <taxon>Actinomycetota</taxon>
        <taxon>Actinomycetes</taxon>
        <taxon>Mycobacteriales</taxon>
        <taxon>Corynebacteriaceae</taxon>
        <taxon>Corynebacterium</taxon>
    </lineage>
</organism>
<dbReference type="PANTHER" id="PTHR43214:SF24">
    <property type="entry name" value="TRANSCRIPTIONAL REGULATORY PROTEIN NARL-RELATED"/>
    <property type="match status" value="1"/>
</dbReference>
<keyword evidence="3" id="KW-0238">DNA-binding</keyword>
<dbReference type="GO" id="GO:0006355">
    <property type="term" value="P:regulation of DNA-templated transcription"/>
    <property type="evidence" value="ECO:0007669"/>
    <property type="project" value="InterPro"/>
</dbReference>
<dbReference type="GO" id="GO:0003677">
    <property type="term" value="F:DNA binding"/>
    <property type="evidence" value="ECO:0007669"/>
    <property type="project" value="UniProtKB-KW"/>
</dbReference>
<dbReference type="InterPro" id="IPR016032">
    <property type="entry name" value="Sig_transdc_resp-reg_C-effctor"/>
</dbReference>
<dbReference type="RefSeq" id="WP_185175051.1">
    <property type="nucleotide sequence ID" value="NZ_CP059404.1"/>
</dbReference>
<evidence type="ECO:0000256" key="4">
    <source>
        <dbReference type="ARBA" id="ARBA00023163"/>
    </source>
</evidence>
<proteinExistence type="predicted"/>
<accession>A0A7G7CM45</accession>
<keyword evidence="1 5" id="KW-0597">Phosphoprotein</keyword>
<dbReference type="AlphaFoldDB" id="A0A7G7CM45"/>
<dbReference type="InterPro" id="IPR001789">
    <property type="entry name" value="Sig_transdc_resp-reg_receiver"/>
</dbReference>
<name>A0A7G7CM45_9CORY</name>
<keyword evidence="9" id="KW-1185">Reference proteome</keyword>
<dbReference type="PANTHER" id="PTHR43214">
    <property type="entry name" value="TWO-COMPONENT RESPONSE REGULATOR"/>
    <property type="match status" value="1"/>
</dbReference>
<dbReference type="Gene3D" id="3.40.50.2300">
    <property type="match status" value="1"/>
</dbReference>
<dbReference type="InterPro" id="IPR058245">
    <property type="entry name" value="NreC/VraR/RcsB-like_REC"/>
</dbReference>
<evidence type="ECO:0000313" key="9">
    <source>
        <dbReference type="Proteomes" id="UP000515743"/>
    </source>
</evidence>
<dbReference type="InterPro" id="IPR000792">
    <property type="entry name" value="Tscrpt_reg_LuxR_C"/>
</dbReference>
<dbReference type="PROSITE" id="PS50110">
    <property type="entry name" value="RESPONSE_REGULATORY"/>
    <property type="match status" value="1"/>
</dbReference>
<dbReference type="InterPro" id="IPR011006">
    <property type="entry name" value="CheY-like_superfamily"/>
</dbReference>
<dbReference type="Pfam" id="PF00072">
    <property type="entry name" value="Response_reg"/>
    <property type="match status" value="1"/>
</dbReference>
<dbReference type="SUPFAM" id="SSF46894">
    <property type="entry name" value="C-terminal effector domain of the bipartite response regulators"/>
    <property type="match status" value="1"/>
</dbReference>
<keyword evidence="2" id="KW-0805">Transcription regulation</keyword>
<evidence type="ECO:0000259" key="6">
    <source>
        <dbReference type="PROSITE" id="PS50043"/>
    </source>
</evidence>
<dbReference type="CDD" id="cd06170">
    <property type="entry name" value="LuxR_C_like"/>
    <property type="match status" value="1"/>
</dbReference>
<gene>
    <name evidence="8" type="ORF">H0194_05985</name>
</gene>
<evidence type="ECO:0000256" key="1">
    <source>
        <dbReference type="ARBA" id="ARBA00022553"/>
    </source>
</evidence>
<sequence length="232" mass="24545">MTPLTVALVDDEEALRKGIKIILDGTDDVTVVAEASNGKDAVEVISRARPDIVLMDIRMPVMDGIAATAALHTIDKDLPIIMLTAFDTDTFIVDALRAGAVGFLLKSTGPEALVSAIRAAAAGQQMLSPDVVSNLLALARPVDPARQDAPTTPATDRIQPDQLAYLSPREREIAQLIAQGLDNTAIAESLFISTTTVKTHVKNILHKIGGSNRVHIAIAVLGGARHGKNLLL</sequence>
<dbReference type="SMART" id="SM00448">
    <property type="entry name" value="REC"/>
    <property type="match status" value="1"/>
</dbReference>
<evidence type="ECO:0000256" key="3">
    <source>
        <dbReference type="ARBA" id="ARBA00023125"/>
    </source>
</evidence>
<dbReference type="KEGG" id="cik:H0194_05985"/>
<feature type="domain" description="HTH luxR-type" evidence="6">
    <location>
        <begin position="159"/>
        <end position="224"/>
    </location>
</feature>
<dbReference type="PROSITE" id="PS50043">
    <property type="entry name" value="HTH_LUXR_2"/>
    <property type="match status" value="1"/>
</dbReference>
<reference evidence="8 9" key="1">
    <citation type="submission" date="2020-07" db="EMBL/GenBank/DDBJ databases">
        <title>Complete genome and description of Corynebacterium incognita strain Marseille-Q3630 sp. nov.</title>
        <authorList>
            <person name="Boxberger M."/>
        </authorList>
    </citation>
    <scope>NUCLEOTIDE SEQUENCE [LARGE SCALE GENOMIC DNA]</scope>
    <source>
        <strain evidence="8 9">Marseille-Q3630</strain>
    </source>
</reference>
<dbReference type="SUPFAM" id="SSF52172">
    <property type="entry name" value="CheY-like"/>
    <property type="match status" value="1"/>
</dbReference>
<evidence type="ECO:0000259" key="7">
    <source>
        <dbReference type="PROSITE" id="PS50110"/>
    </source>
</evidence>
<feature type="modified residue" description="4-aspartylphosphate" evidence="5">
    <location>
        <position position="56"/>
    </location>
</feature>
<keyword evidence="4" id="KW-0804">Transcription</keyword>
<dbReference type="PROSITE" id="PS00622">
    <property type="entry name" value="HTH_LUXR_1"/>
    <property type="match status" value="1"/>
</dbReference>
<dbReference type="Pfam" id="PF00196">
    <property type="entry name" value="GerE"/>
    <property type="match status" value="1"/>
</dbReference>
<dbReference type="CDD" id="cd17535">
    <property type="entry name" value="REC_NarL-like"/>
    <property type="match status" value="1"/>
</dbReference>
<dbReference type="InterPro" id="IPR039420">
    <property type="entry name" value="WalR-like"/>
</dbReference>
<dbReference type="PRINTS" id="PR00038">
    <property type="entry name" value="HTHLUXR"/>
</dbReference>
<protein>
    <submittedName>
        <fullName evidence="8">Response regulator transcription factor</fullName>
    </submittedName>
</protein>